<dbReference type="EMBL" id="CAXKWB010007480">
    <property type="protein sequence ID" value="CAL4087373.1"/>
    <property type="molecule type" value="Genomic_DNA"/>
</dbReference>
<reference evidence="2 3" key="1">
    <citation type="submission" date="2024-05" db="EMBL/GenBank/DDBJ databases">
        <authorList>
            <person name="Wallberg A."/>
        </authorList>
    </citation>
    <scope>NUCLEOTIDE SEQUENCE [LARGE SCALE GENOMIC DNA]</scope>
</reference>
<gene>
    <name evidence="2" type="ORF">MNOR_LOCUS13211</name>
</gene>
<dbReference type="AlphaFoldDB" id="A0AAV2QLH0"/>
<feature type="non-terminal residue" evidence="2">
    <location>
        <position position="193"/>
    </location>
</feature>
<feature type="region of interest" description="Disordered" evidence="1">
    <location>
        <begin position="1"/>
        <end position="23"/>
    </location>
</feature>
<dbReference type="PANTHER" id="PTHR24172">
    <property type="entry name" value="ANK_REP_REGION DOMAIN-CONTAINING PROTEIN"/>
    <property type="match status" value="1"/>
</dbReference>
<dbReference type="InterPro" id="IPR036770">
    <property type="entry name" value="Ankyrin_rpt-contain_sf"/>
</dbReference>
<dbReference type="Gene3D" id="1.25.40.20">
    <property type="entry name" value="Ankyrin repeat-containing domain"/>
    <property type="match status" value="1"/>
</dbReference>
<evidence type="ECO:0000313" key="3">
    <source>
        <dbReference type="Proteomes" id="UP001497623"/>
    </source>
</evidence>
<organism evidence="2 3">
    <name type="scientific">Meganyctiphanes norvegica</name>
    <name type="common">Northern krill</name>
    <name type="synonym">Thysanopoda norvegica</name>
    <dbReference type="NCBI Taxonomy" id="48144"/>
    <lineage>
        <taxon>Eukaryota</taxon>
        <taxon>Metazoa</taxon>
        <taxon>Ecdysozoa</taxon>
        <taxon>Arthropoda</taxon>
        <taxon>Crustacea</taxon>
        <taxon>Multicrustacea</taxon>
        <taxon>Malacostraca</taxon>
        <taxon>Eumalacostraca</taxon>
        <taxon>Eucarida</taxon>
        <taxon>Euphausiacea</taxon>
        <taxon>Euphausiidae</taxon>
        <taxon>Meganyctiphanes</taxon>
    </lineage>
</organism>
<evidence type="ECO:0000256" key="1">
    <source>
        <dbReference type="SAM" id="MobiDB-lite"/>
    </source>
</evidence>
<sequence length="193" mass="21333">MAKTRSGPGRTPYNRRGNNADHKKNIENGLYVHSSPPQVVNGNQGIGSAKIREYIRSANVEALEDVVLNGQGSKLVNQHATDPKVRSFLKIVPSYMSKIDLVHDSVEKGNLRDLKALLDRRKLSRSKDQQGVGLLHKAVLHGHKSIVDYLIADYPETLDVTDNDGRTAHHYCAASKFPDEMYSTVSESVSDGQ</sequence>
<dbReference type="Proteomes" id="UP001497623">
    <property type="component" value="Unassembled WGS sequence"/>
</dbReference>
<name>A0AAV2QLH0_MEGNR</name>
<accession>A0AAV2QLH0</accession>
<dbReference type="SUPFAM" id="SSF48403">
    <property type="entry name" value="Ankyrin repeat"/>
    <property type="match status" value="1"/>
</dbReference>
<evidence type="ECO:0000313" key="2">
    <source>
        <dbReference type="EMBL" id="CAL4087373.1"/>
    </source>
</evidence>
<dbReference type="PANTHER" id="PTHR24172:SF4">
    <property type="entry name" value="ANK_REP_REGION DOMAIN-CONTAINING PROTEIN"/>
    <property type="match status" value="1"/>
</dbReference>
<proteinExistence type="predicted"/>
<keyword evidence="3" id="KW-1185">Reference proteome</keyword>
<comment type="caution">
    <text evidence="2">The sequence shown here is derived from an EMBL/GenBank/DDBJ whole genome shotgun (WGS) entry which is preliminary data.</text>
</comment>
<dbReference type="InterPro" id="IPR002110">
    <property type="entry name" value="Ankyrin_rpt"/>
</dbReference>
<protein>
    <submittedName>
        <fullName evidence="2">Uncharacterized protein</fullName>
    </submittedName>
</protein>
<dbReference type="Pfam" id="PF12796">
    <property type="entry name" value="Ank_2"/>
    <property type="match status" value="1"/>
</dbReference>